<dbReference type="AlphaFoldDB" id="A0A919EEX4"/>
<dbReference type="EMBL" id="BNBD01000011">
    <property type="protein sequence ID" value="GHF60731.1"/>
    <property type="molecule type" value="Genomic_DNA"/>
</dbReference>
<protein>
    <submittedName>
        <fullName evidence="1">Uncharacterized protein</fullName>
    </submittedName>
</protein>
<comment type="caution">
    <text evidence="1">The sequence shown here is derived from an EMBL/GenBank/DDBJ whole genome shotgun (WGS) entry which is preliminary data.</text>
</comment>
<proteinExistence type="predicted"/>
<reference evidence="1" key="2">
    <citation type="submission" date="2020-09" db="EMBL/GenBank/DDBJ databases">
        <authorList>
            <person name="Sun Q."/>
            <person name="Ohkuma M."/>
        </authorList>
    </citation>
    <scope>NUCLEOTIDE SEQUENCE</scope>
    <source>
        <strain evidence="1">JCM 4059</strain>
    </source>
</reference>
<reference evidence="1" key="1">
    <citation type="journal article" date="2014" name="Int. J. Syst. Evol. Microbiol.">
        <title>Complete genome sequence of Corynebacterium casei LMG S-19264T (=DSM 44701T), isolated from a smear-ripened cheese.</title>
        <authorList>
            <consortium name="US DOE Joint Genome Institute (JGI-PGF)"/>
            <person name="Walter F."/>
            <person name="Albersmeier A."/>
            <person name="Kalinowski J."/>
            <person name="Ruckert C."/>
        </authorList>
    </citation>
    <scope>NUCLEOTIDE SEQUENCE</scope>
    <source>
        <strain evidence="1">JCM 4059</strain>
    </source>
</reference>
<organism evidence="1 2">
    <name type="scientific">Streptomyces mashuensis</name>
    <dbReference type="NCBI Taxonomy" id="33904"/>
    <lineage>
        <taxon>Bacteria</taxon>
        <taxon>Bacillati</taxon>
        <taxon>Actinomycetota</taxon>
        <taxon>Actinomycetes</taxon>
        <taxon>Kitasatosporales</taxon>
        <taxon>Streptomycetaceae</taxon>
        <taxon>Streptomyces</taxon>
    </lineage>
</organism>
<evidence type="ECO:0000313" key="1">
    <source>
        <dbReference type="EMBL" id="GHF60731.1"/>
    </source>
</evidence>
<sequence>MPATGTTTAIDSSMFRIVWLLPFLPATRPIVPHGRVDHDSGPDGTLDAAHAWGTLLTLAMNR</sequence>
<evidence type="ECO:0000313" key="2">
    <source>
        <dbReference type="Proteomes" id="UP000638313"/>
    </source>
</evidence>
<keyword evidence="2" id="KW-1185">Reference proteome</keyword>
<gene>
    <name evidence="1" type="ORF">GCM10010218_47760</name>
</gene>
<accession>A0A919EEX4</accession>
<dbReference type="Proteomes" id="UP000638313">
    <property type="component" value="Unassembled WGS sequence"/>
</dbReference>
<name>A0A919EEX4_9ACTN</name>